<dbReference type="AlphaFoldDB" id="A0A8H9FZQ7"/>
<dbReference type="PANTHER" id="PTHR34978">
    <property type="entry name" value="POSSIBLE SENSOR-TRANSDUCER PROTEIN BLAR"/>
    <property type="match status" value="1"/>
</dbReference>
<evidence type="ECO:0000313" key="5">
    <source>
        <dbReference type="Proteomes" id="UP000614460"/>
    </source>
</evidence>
<name>A0A8H9FZQ7_9SPHI</name>
<dbReference type="InterPro" id="IPR008756">
    <property type="entry name" value="Peptidase_M56"/>
</dbReference>
<dbReference type="EMBL" id="BMKM01000001">
    <property type="protein sequence ID" value="GGE13635.1"/>
    <property type="molecule type" value="Genomic_DNA"/>
</dbReference>
<evidence type="ECO:0000256" key="2">
    <source>
        <dbReference type="SAM" id="Phobius"/>
    </source>
</evidence>
<feature type="transmembrane region" description="Helical" evidence="2">
    <location>
        <begin position="48"/>
        <end position="68"/>
    </location>
</feature>
<proteinExistence type="predicted"/>
<dbReference type="CDD" id="cd07341">
    <property type="entry name" value="M56_BlaR1_MecR1_like"/>
    <property type="match status" value="1"/>
</dbReference>
<evidence type="ECO:0000259" key="3">
    <source>
        <dbReference type="Pfam" id="PF05569"/>
    </source>
</evidence>
<feature type="transmembrane region" description="Helical" evidence="2">
    <location>
        <begin position="102"/>
        <end position="126"/>
    </location>
</feature>
<comment type="caution">
    <text evidence="4">The sequence shown here is derived from an EMBL/GenBank/DDBJ whole genome shotgun (WGS) entry which is preliminary data.</text>
</comment>
<dbReference type="RefSeq" id="WP_182497650.1">
    <property type="nucleotide sequence ID" value="NZ_BMKM01000001.1"/>
</dbReference>
<keyword evidence="1" id="KW-0175">Coiled coil</keyword>
<keyword evidence="2" id="KW-1133">Transmembrane helix</keyword>
<feature type="domain" description="Peptidase M56" evidence="3">
    <location>
        <begin position="89"/>
        <end position="295"/>
    </location>
</feature>
<accession>A0A8H9FZQ7</accession>
<keyword evidence="2" id="KW-0812">Transmembrane</keyword>
<organism evidence="4 5">
    <name type="scientific">Sphingobacterium cellulitidis</name>
    <dbReference type="NCBI Taxonomy" id="1768011"/>
    <lineage>
        <taxon>Bacteria</taxon>
        <taxon>Pseudomonadati</taxon>
        <taxon>Bacteroidota</taxon>
        <taxon>Sphingobacteriia</taxon>
        <taxon>Sphingobacteriales</taxon>
        <taxon>Sphingobacteriaceae</taxon>
        <taxon>Sphingobacterium</taxon>
    </lineage>
</organism>
<dbReference type="InterPro" id="IPR052173">
    <property type="entry name" value="Beta-lactam_resp_regulator"/>
</dbReference>
<reference evidence="4" key="2">
    <citation type="submission" date="2020-09" db="EMBL/GenBank/DDBJ databases">
        <authorList>
            <person name="Sun Q."/>
            <person name="Zhou Y."/>
        </authorList>
    </citation>
    <scope>NUCLEOTIDE SEQUENCE</scope>
    <source>
        <strain evidence="4">CGMCC 1.15966</strain>
    </source>
</reference>
<evidence type="ECO:0000313" key="4">
    <source>
        <dbReference type="EMBL" id="GGE13635.1"/>
    </source>
</evidence>
<dbReference type="Proteomes" id="UP000614460">
    <property type="component" value="Unassembled WGS sequence"/>
</dbReference>
<keyword evidence="5" id="KW-1185">Reference proteome</keyword>
<keyword evidence="2" id="KW-0472">Membrane</keyword>
<feature type="transmembrane region" description="Helical" evidence="2">
    <location>
        <begin position="12"/>
        <end position="36"/>
    </location>
</feature>
<reference evidence="4" key="1">
    <citation type="journal article" date="2014" name="Int. J. Syst. Evol. Microbiol.">
        <title>Complete genome sequence of Corynebacterium casei LMG S-19264T (=DSM 44701T), isolated from a smear-ripened cheese.</title>
        <authorList>
            <consortium name="US DOE Joint Genome Institute (JGI-PGF)"/>
            <person name="Walter F."/>
            <person name="Albersmeier A."/>
            <person name="Kalinowski J."/>
            <person name="Ruckert C."/>
        </authorList>
    </citation>
    <scope>NUCLEOTIDE SEQUENCE</scope>
    <source>
        <strain evidence="4">CGMCC 1.15966</strain>
    </source>
</reference>
<protein>
    <recommendedName>
        <fullName evidence="3">Peptidase M56 domain-containing protein</fullName>
    </recommendedName>
</protein>
<dbReference type="Pfam" id="PF05569">
    <property type="entry name" value="Peptidase_M56"/>
    <property type="match status" value="1"/>
</dbReference>
<gene>
    <name evidence="4" type="ORF">GCM10011516_09380</name>
</gene>
<feature type="transmembrane region" description="Helical" evidence="2">
    <location>
        <begin position="308"/>
        <end position="327"/>
    </location>
</feature>
<evidence type="ECO:0000256" key="1">
    <source>
        <dbReference type="SAM" id="Coils"/>
    </source>
</evidence>
<dbReference type="PANTHER" id="PTHR34978:SF3">
    <property type="entry name" value="SLR0241 PROTEIN"/>
    <property type="match status" value="1"/>
</dbReference>
<feature type="coiled-coil region" evidence="1">
    <location>
        <begin position="505"/>
        <end position="532"/>
    </location>
</feature>
<sequence length="593" mass="68869">MENLTLNIGNALGWSILHSIWQAAIWYIIYSIYTLSISNISAKARHNAALATQISIFISFIATFIYFFQNSSQFIDLRALNPEDLKNIMVNIQQDGFRLESLLPYVVAGYVFGFIVQIILLSNSLIQLKRLKYKGLDSIPTSWTNLYYQAKKKLNIRQSVGIYLSNKISVPITLGHLKPFILFPVAYANKMDLAQVEAILLHELAHVKRRDYLFNLLKVGIETVLFFNPFIWALSKVLEREREHACDDMVIEHVSTPISYAQALVELEELRMSMNPSLTLAASGNKNHLLNRIKRITKMETNYKNVRPQLLAVLLSGLAILTLAWIIPSNEVKPQEIKVDLTWTEDSMLLSIDTVKPPIPETAQKPVAPKKVKSEIVYHGKGIQDTNELPLDVRNSIRSLEERGKKIQEYHNSPEWNAQIKNIEEQSKKVSAYFESLEWKDKMAKIEKESAKMKDYFNSLEWKKQIVNIEKESSKVNAYFTSPEWKKQVENIRNQSAHVSKYFESEDWKRQIANIEKESAKLKEHFNSAEWKADIRKMQEDGKKIQEYFNSPEWKEKSRQWKELQDSEEYKEIDRKYQKELKELKSKKGLTGI</sequence>